<dbReference type="Pfam" id="PF05901">
    <property type="entry name" value="Excalibur"/>
    <property type="match status" value="1"/>
</dbReference>
<feature type="signal peptide" evidence="2">
    <location>
        <begin position="1"/>
        <end position="22"/>
    </location>
</feature>
<evidence type="ECO:0000313" key="5">
    <source>
        <dbReference type="Proteomes" id="UP000094243"/>
    </source>
</evidence>
<proteinExistence type="predicted"/>
<feature type="region of interest" description="Disordered" evidence="1">
    <location>
        <begin position="30"/>
        <end position="61"/>
    </location>
</feature>
<feature type="domain" description="Excalibur calcium-binding" evidence="3">
    <location>
        <begin position="24"/>
        <end position="60"/>
    </location>
</feature>
<keyword evidence="5" id="KW-1185">Reference proteome</keyword>
<dbReference type="InterPro" id="IPR008613">
    <property type="entry name" value="Excalibur_Ca-bd_domain"/>
</dbReference>
<feature type="chain" id="PRO_5009135176" evidence="2">
    <location>
        <begin position="23"/>
        <end position="61"/>
    </location>
</feature>
<comment type="caution">
    <text evidence="4">The sequence shown here is derived from an EMBL/GenBank/DDBJ whole genome shotgun (WGS) entry which is preliminary data.</text>
</comment>
<dbReference type="SMART" id="SM00894">
    <property type="entry name" value="Excalibur"/>
    <property type="match status" value="1"/>
</dbReference>
<feature type="compositionally biased region" description="Polar residues" evidence="1">
    <location>
        <begin position="35"/>
        <end position="44"/>
    </location>
</feature>
<dbReference type="OrthoDB" id="4337778at2"/>
<evidence type="ECO:0000256" key="1">
    <source>
        <dbReference type="SAM" id="MobiDB-lite"/>
    </source>
</evidence>
<dbReference type="Proteomes" id="UP000094243">
    <property type="component" value="Unassembled WGS sequence"/>
</dbReference>
<accession>A0A1E3RSC3</accession>
<sequence length="61" mass="6226">MAFAAALLVTGIGVVTAPISSAAPYKNCSEARANGDTNIPSSSDKYGPHLDRDRDGVGCES</sequence>
<organism evidence="4 5">
    <name type="scientific">Mycolicibacterium holsaticum</name>
    <dbReference type="NCBI Taxonomy" id="152142"/>
    <lineage>
        <taxon>Bacteria</taxon>
        <taxon>Bacillati</taxon>
        <taxon>Actinomycetota</taxon>
        <taxon>Actinomycetes</taxon>
        <taxon>Mycobacteriales</taxon>
        <taxon>Mycobacteriaceae</taxon>
        <taxon>Mycolicibacterium</taxon>
    </lineage>
</organism>
<name>A0A1E3RSC3_9MYCO</name>
<reference evidence="5" key="1">
    <citation type="submission" date="2016-09" db="EMBL/GenBank/DDBJ databases">
        <authorList>
            <person name="Greninger A.L."/>
            <person name="Jerome K.R."/>
            <person name="Mcnair B."/>
            <person name="Wallis C."/>
            <person name="Fang F."/>
        </authorList>
    </citation>
    <scope>NUCLEOTIDE SEQUENCE [LARGE SCALE GENOMIC DNA]</scope>
    <source>
        <strain evidence="5">M7</strain>
    </source>
</reference>
<evidence type="ECO:0000256" key="2">
    <source>
        <dbReference type="SAM" id="SignalP"/>
    </source>
</evidence>
<dbReference type="AlphaFoldDB" id="A0A1E3RSC3"/>
<evidence type="ECO:0000313" key="4">
    <source>
        <dbReference type="EMBL" id="ODQ92806.1"/>
    </source>
</evidence>
<evidence type="ECO:0000259" key="3">
    <source>
        <dbReference type="SMART" id="SM00894"/>
    </source>
</evidence>
<keyword evidence="2" id="KW-0732">Signal</keyword>
<gene>
    <name evidence="4" type="ORF">BHQ17_15675</name>
</gene>
<protein>
    <submittedName>
        <fullName evidence="4">Calcium-binding protein</fullName>
    </submittedName>
</protein>
<dbReference type="EMBL" id="MIGZ01000090">
    <property type="protein sequence ID" value="ODQ92806.1"/>
    <property type="molecule type" value="Genomic_DNA"/>
</dbReference>
<feature type="compositionally biased region" description="Basic and acidic residues" evidence="1">
    <location>
        <begin position="46"/>
        <end position="61"/>
    </location>
</feature>